<reference evidence="2" key="1">
    <citation type="submission" date="2022-07" db="EMBL/GenBank/DDBJ databases">
        <title>Gramela sediminis sp. nov., isolated from deep-sea sediment of the Indian Ocean.</title>
        <authorList>
            <person name="Shi H."/>
        </authorList>
    </citation>
    <scope>NUCLEOTIDE SEQUENCE</scope>
    <source>
        <strain evidence="2">GC03-9</strain>
    </source>
</reference>
<keyword evidence="1" id="KW-0732">Signal</keyword>
<feature type="chain" id="PRO_5040759694" evidence="1">
    <location>
        <begin position="22"/>
        <end position="411"/>
    </location>
</feature>
<accession>A0A9X2KXA4</accession>
<keyword evidence="3" id="KW-1185">Reference proteome</keyword>
<feature type="signal peptide" evidence="1">
    <location>
        <begin position="1"/>
        <end position="21"/>
    </location>
</feature>
<dbReference type="RefSeq" id="WP_241550842.1">
    <property type="nucleotide sequence ID" value="NZ_JANCNS010000001.1"/>
</dbReference>
<protein>
    <submittedName>
        <fullName evidence="2">DUF4374 domain-containing protein</fullName>
    </submittedName>
</protein>
<dbReference type="Proteomes" id="UP001155280">
    <property type="component" value="Unassembled WGS sequence"/>
</dbReference>
<evidence type="ECO:0000313" key="2">
    <source>
        <dbReference type="EMBL" id="MCP9198841.1"/>
    </source>
</evidence>
<gene>
    <name evidence="2" type="ORF">MKO06_02915</name>
</gene>
<sequence>MRTFNRLVWLSCFALVFNACSTDDDGGNLNPDPEPQTSDITMSFKTTGDPETEFIITQESIMEGTISAQGTGIEQTGWRFYYPVGKTLFASGYSEDNRATAYAKNEDGEVVAKGQFTFDNALEMFGHSNDDETLLAFEIPRSGYAPKKLYFVDVDDVQVEKVVETSIFESEEEGLIAWPSAIEVRGGNLFVPFHKLDAQGYFTTPEANEAFVAVYSYPEVESEPIKIISDSRTSNIGVNGATTGMIEADNGDIYSFSSGAEMAGFAPASTKPSGILRIQNGETEFDQDYFFNIEVATGGEKLFWFDYVGNGKAIARLLTSDDGGAWGAFGRTSFNQRLVILDLEAQTVTEVANVPLHAKRYSSPVMVEDGKLYMSIETASEAYVYQIDVENATGTRGARIEGKTIKGFYRL</sequence>
<dbReference type="Pfam" id="PF14298">
    <property type="entry name" value="DUF4374"/>
    <property type="match status" value="1"/>
</dbReference>
<organism evidence="2 3">
    <name type="scientific">Christiangramia oceanisediminis</name>
    <dbReference type="NCBI Taxonomy" id="2920386"/>
    <lineage>
        <taxon>Bacteria</taxon>
        <taxon>Pseudomonadati</taxon>
        <taxon>Bacteroidota</taxon>
        <taxon>Flavobacteriia</taxon>
        <taxon>Flavobacteriales</taxon>
        <taxon>Flavobacteriaceae</taxon>
        <taxon>Christiangramia</taxon>
    </lineage>
</organism>
<dbReference type="InterPro" id="IPR025401">
    <property type="entry name" value="DUF4374"/>
</dbReference>
<dbReference type="EMBL" id="JANCNS010000001">
    <property type="protein sequence ID" value="MCP9198841.1"/>
    <property type="molecule type" value="Genomic_DNA"/>
</dbReference>
<comment type="caution">
    <text evidence="2">The sequence shown here is derived from an EMBL/GenBank/DDBJ whole genome shotgun (WGS) entry which is preliminary data.</text>
</comment>
<proteinExistence type="predicted"/>
<name>A0A9X2KXA4_9FLAO</name>
<evidence type="ECO:0000313" key="3">
    <source>
        <dbReference type="Proteomes" id="UP001155280"/>
    </source>
</evidence>
<dbReference type="AlphaFoldDB" id="A0A9X2KXA4"/>
<evidence type="ECO:0000256" key="1">
    <source>
        <dbReference type="SAM" id="SignalP"/>
    </source>
</evidence>